<protein>
    <submittedName>
        <fullName evidence="9">Uncharacterized protein</fullName>
    </submittedName>
</protein>
<evidence type="ECO:0000313" key="9">
    <source>
        <dbReference type="EnsemblPlants" id="Kaladp1006s0029.1.v1.1"/>
    </source>
</evidence>
<feature type="domain" description="Cyclin-like" evidence="7">
    <location>
        <begin position="271"/>
        <end position="355"/>
    </location>
</feature>
<accession>A0A7N0VJU0</accession>
<dbReference type="InterPro" id="IPR013763">
    <property type="entry name" value="Cyclin-like_dom"/>
</dbReference>
<reference evidence="9" key="1">
    <citation type="submission" date="2021-01" db="UniProtKB">
        <authorList>
            <consortium name="EnsemblPlants"/>
        </authorList>
    </citation>
    <scope>IDENTIFICATION</scope>
</reference>
<feature type="domain" description="Cyclin-like" evidence="7">
    <location>
        <begin position="368"/>
        <end position="456"/>
    </location>
</feature>
<keyword evidence="4" id="KW-0131">Cell cycle</keyword>
<dbReference type="FunFam" id="1.10.472.10:FF:000013">
    <property type="entry name" value="Cyclin A1"/>
    <property type="match status" value="1"/>
</dbReference>
<evidence type="ECO:0000256" key="2">
    <source>
        <dbReference type="ARBA" id="ARBA00022618"/>
    </source>
</evidence>
<dbReference type="InterPro" id="IPR048258">
    <property type="entry name" value="Cyclins_cyclin-box"/>
</dbReference>
<dbReference type="Gramene" id="Kaladp1006s0029.2.v1.1">
    <property type="protein sequence ID" value="Kaladp1006s0029.2.v1.1"/>
    <property type="gene ID" value="Kaladp1006s0029.v1.1"/>
</dbReference>
<keyword evidence="10" id="KW-1185">Reference proteome</keyword>
<dbReference type="CDD" id="cd20506">
    <property type="entry name" value="CYCLIN_AtCycA-like_rpt2"/>
    <property type="match status" value="1"/>
</dbReference>
<dbReference type="EnsemblPlants" id="Kaladp1006s0029.3.v1.1">
    <property type="protein sequence ID" value="Kaladp1006s0029.3.v1.1"/>
    <property type="gene ID" value="Kaladp1006s0029.v1.1"/>
</dbReference>
<comment type="similarity">
    <text evidence="1">Belongs to the cyclin family. Cyclin AB subfamily.</text>
</comment>
<organism evidence="9 10">
    <name type="scientific">Kalanchoe fedtschenkoi</name>
    <name type="common">Lavender scallops</name>
    <name type="synonym">South American air plant</name>
    <dbReference type="NCBI Taxonomy" id="63787"/>
    <lineage>
        <taxon>Eukaryota</taxon>
        <taxon>Viridiplantae</taxon>
        <taxon>Streptophyta</taxon>
        <taxon>Embryophyta</taxon>
        <taxon>Tracheophyta</taxon>
        <taxon>Spermatophyta</taxon>
        <taxon>Magnoliopsida</taxon>
        <taxon>eudicotyledons</taxon>
        <taxon>Gunneridae</taxon>
        <taxon>Pentapetalae</taxon>
        <taxon>Saxifragales</taxon>
        <taxon>Crassulaceae</taxon>
        <taxon>Kalanchoe</taxon>
    </lineage>
</organism>
<evidence type="ECO:0000256" key="6">
    <source>
        <dbReference type="SAM" id="MobiDB-lite"/>
    </source>
</evidence>
<keyword evidence="2" id="KW-0132">Cell division</keyword>
<sequence length="500" mass="55846">MSIKFASGEEMNKENNNTSAKAADGPVRITRARSRVLGASKGVVIPSKYAIQEPKTNAAIGAKPKRAASDNNGLKGAAASAAHPSKKRAVLKDVTNTNFGKAVKGHDKDQIVKKRRHIPKRKKLNTSSNATKTNPSLPAFKESEVLETSGAASYAPHAVPLALKPSGSAKLFCKNGDLGLNLVKAHHSRELVSFEKLPKRVGRKIRCNLGALKEIEFEDIDSKHKDPLMCALYAPEIYNYQRVAELAHRVSHNYMEKQRDVNQIMRGVLVDWLIEVSEEFQLVPDTLYLTVSLIDRFLSINNVPRQKLQLLGVTCMFIASKYEEIFAHRVEEFCVITDNAYTKEEVLQMERKVLSSLNFHLSVPTPKTFLRRFSQVANACWKVPGVELELLANYLAELTLTDYGFVNYLPSMVAASALFLARWTLDQSNHPWNPMLEHYTGYSKTEMKTVVLKLQSLQLTAKAGALGALREKHKLQKFKCVATLNPANRFRRSLSESLNS</sequence>
<dbReference type="InterPro" id="IPR004367">
    <property type="entry name" value="Cyclin_C-dom"/>
</dbReference>
<name>A0A7N0VJU0_KALFE</name>
<dbReference type="InterPro" id="IPR046965">
    <property type="entry name" value="Cyclin_A/B-like"/>
</dbReference>
<feature type="region of interest" description="Disordered" evidence="6">
    <location>
        <begin position="59"/>
        <end position="87"/>
    </location>
</feature>
<dbReference type="Gramene" id="Kaladp1006s0029.1.v1.1">
    <property type="protein sequence ID" value="Kaladp1006s0029.1.v1.1"/>
    <property type="gene ID" value="Kaladp1006s0029.v1.1"/>
</dbReference>
<evidence type="ECO:0000259" key="7">
    <source>
        <dbReference type="SMART" id="SM00385"/>
    </source>
</evidence>
<evidence type="ECO:0000256" key="1">
    <source>
        <dbReference type="ARBA" id="ARBA00006955"/>
    </source>
</evidence>
<dbReference type="EnsemblPlants" id="Kaladp1006s0029.2.v1.1">
    <property type="protein sequence ID" value="Kaladp1006s0029.2.v1.1"/>
    <property type="gene ID" value="Kaladp1006s0029.v1.1"/>
</dbReference>
<dbReference type="InterPro" id="IPR036915">
    <property type="entry name" value="Cyclin-like_sf"/>
</dbReference>
<dbReference type="InterPro" id="IPR039361">
    <property type="entry name" value="Cyclin"/>
</dbReference>
<dbReference type="Gramene" id="Kaladp1006s0029.3.v1.1">
    <property type="protein sequence ID" value="Kaladp1006s0029.3.v1.1"/>
    <property type="gene ID" value="Kaladp1006s0029.v1.1"/>
</dbReference>
<dbReference type="GO" id="GO:0044772">
    <property type="term" value="P:mitotic cell cycle phase transition"/>
    <property type="evidence" value="ECO:0007669"/>
    <property type="project" value="InterPro"/>
</dbReference>
<dbReference type="GO" id="GO:0016538">
    <property type="term" value="F:cyclin-dependent protein serine/threonine kinase regulator activity"/>
    <property type="evidence" value="ECO:0007669"/>
    <property type="project" value="InterPro"/>
</dbReference>
<evidence type="ECO:0000256" key="5">
    <source>
        <dbReference type="RuleBase" id="RU000383"/>
    </source>
</evidence>
<dbReference type="GO" id="GO:0051301">
    <property type="term" value="P:cell division"/>
    <property type="evidence" value="ECO:0007669"/>
    <property type="project" value="UniProtKB-KW"/>
</dbReference>
<dbReference type="SUPFAM" id="SSF47954">
    <property type="entry name" value="Cyclin-like"/>
    <property type="match status" value="2"/>
</dbReference>
<dbReference type="PIRSF" id="PIRSF001771">
    <property type="entry name" value="Cyclin_A_B_D_E"/>
    <property type="match status" value="1"/>
</dbReference>
<dbReference type="PROSITE" id="PS00292">
    <property type="entry name" value="CYCLINS"/>
    <property type="match status" value="1"/>
</dbReference>
<dbReference type="Pfam" id="PF00134">
    <property type="entry name" value="Cyclin_N"/>
    <property type="match status" value="1"/>
</dbReference>
<dbReference type="InterPro" id="IPR006671">
    <property type="entry name" value="Cyclin_N"/>
</dbReference>
<dbReference type="AlphaFoldDB" id="A0A7N0VJU0"/>
<dbReference type="Gene3D" id="1.10.472.10">
    <property type="entry name" value="Cyclin-like"/>
    <property type="match status" value="2"/>
</dbReference>
<evidence type="ECO:0000259" key="8">
    <source>
        <dbReference type="SMART" id="SM01332"/>
    </source>
</evidence>
<dbReference type="Proteomes" id="UP000594263">
    <property type="component" value="Unplaced"/>
</dbReference>
<dbReference type="EnsemblPlants" id="Kaladp1006s0029.1.v1.1">
    <property type="protein sequence ID" value="Kaladp1006s0029.1.v1.1"/>
    <property type="gene ID" value="Kaladp1006s0029.v1.1"/>
</dbReference>
<proteinExistence type="inferred from homology"/>
<feature type="domain" description="Cyclin C-terminal" evidence="8">
    <location>
        <begin position="364"/>
        <end position="487"/>
    </location>
</feature>
<dbReference type="SMART" id="SM01332">
    <property type="entry name" value="Cyclin_C"/>
    <property type="match status" value="1"/>
</dbReference>
<evidence type="ECO:0000256" key="4">
    <source>
        <dbReference type="ARBA" id="ARBA00023306"/>
    </source>
</evidence>
<evidence type="ECO:0000313" key="10">
    <source>
        <dbReference type="Proteomes" id="UP000594263"/>
    </source>
</evidence>
<dbReference type="Pfam" id="PF02984">
    <property type="entry name" value="Cyclin_C"/>
    <property type="match status" value="1"/>
</dbReference>
<dbReference type="SMART" id="SM00385">
    <property type="entry name" value="CYCLIN"/>
    <property type="match status" value="2"/>
</dbReference>
<evidence type="ECO:0000256" key="3">
    <source>
        <dbReference type="ARBA" id="ARBA00023127"/>
    </source>
</evidence>
<feature type="region of interest" description="Disordered" evidence="6">
    <location>
        <begin position="1"/>
        <end position="27"/>
    </location>
</feature>
<keyword evidence="3 5" id="KW-0195">Cyclin</keyword>
<dbReference type="FunFam" id="1.10.472.10:FF:000167">
    <property type="entry name" value="Mitotic cyclin 6"/>
    <property type="match status" value="1"/>
</dbReference>
<dbReference type="PANTHER" id="PTHR10177">
    <property type="entry name" value="CYCLINS"/>
    <property type="match status" value="1"/>
</dbReference>